<evidence type="ECO:0000256" key="5">
    <source>
        <dbReference type="HAMAP-Rule" id="MF_00753"/>
    </source>
</evidence>
<dbReference type="EC" id="1.1.5.3" evidence="5"/>
<evidence type="ECO:0000256" key="1">
    <source>
        <dbReference type="ARBA" id="ARBA00006046"/>
    </source>
</evidence>
<dbReference type="PANTHER" id="PTHR43734">
    <property type="entry name" value="PHYTOENE DESATURASE"/>
    <property type="match status" value="1"/>
</dbReference>
<dbReference type="Proteomes" id="UP000682358">
    <property type="component" value="Chromosome"/>
</dbReference>
<evidence type="ECO:0000313" key="8">
    <source>
        <dbReference type="EMBL" id="QWQ20149.2"/>
    </source>
</evidence>
<protein>
    <recommendedName>
        <fullName evidence="5">Anaerobic glycerol-3-phosphate dehydrogenase subunit B</fullName>
        <shortName evidence="5">Anaerobic G-3-P dehydrogenase subunit B</shortName>
        <shortName evidence="5">Anaerobic G3Pdhase B</shortName>
        <ecNumber evidence="5">1.1.5.3</ecNumber>
    </recommendedName>
</protein>
<dbReference type="GO" id="GO:0019563">
    <property type="term" value="P:glycerol catabolic process"/>
    <property type="evidence" value="ECO:0007669"/>
    <property type="project" value="UniProtKB-UniRule"/>
</dbReference>
<keyword evidence="4 5" id="KW-0560">Oxidoreductase</keyword>
<dbReference type="HAMAP" id="MF_00753">
    <property type="entry name" value="Glycerol3P_GlpB"/>
    <property type="match status" value="1"/>
</dbReference>
<dbReference type="EMBL" id="CP076405">
    <property type="protein sequence ID" value="QWQ20149.2"/>
    <property type="molecule type" value="Genomic_DNA"/>
</dbReference>
<name>A0AAJ4NGK1_PRORE</name>
<evidence type="ECO:0000313" key="9">
    <source>
        <dbReference type="Proteomes" id="UP000682358"/>
    </source>
</evidence>
<evidence type="ECO:0000256" key="2">
    <source>
        <dbReference type="ARBA" id="ARBA00022630"/>
    </source>
</evidence>
<evidence type="ECO:0000256" key="3">
    <source>
        <dbReference type="ARBA" id="ARBA00022643"/>
    </source>
</evidence>
<dbReference type="NCBIfam" id="NF003718">
    <property type="entry name" value="PRK05329.1-1"/>
    <property type="match status" value="1"/>
</dbReference>
<accession>A0AAJ4NGK1</accession>
<feature type="transmembrane region" description="Helical" evidence="6">
    <location>
        <begin position="441"/>
        <end position="464"/>
    </location>
</feature>
<dbReference type="Gene3D" id="3.50.50.60">
    <property type="entry name" value="FAD/NAD(P)-binding domain"/>
    <property type="match status" value="2"/>
</dbReference>
<dbReference type="NCBIfam" id="NF003720">
    <property type="entry name" value="PRK05329.1-3"/>
    <property type="match status" value="1"/>
</dbReference>
<sequence length="475" mass="52143">MKYDVVVMGGGLAGLMSGIRLTQSGLSCAIVSAGQNALHFSSGSLDLLTHLPDGQVVEKPLEMLNALQAQAPTHPYSIIGQDQVSELANLAQSLLQQSGVRLKGSSKENHYRITPLGHKRMTWLSPEFVPTVGLHHKMDVSKIAVVGIEGFLDFQPQMVADELQREGLQATSHYVHLPLLDRLRENPSEFRAVNVARWLDRPENMAQMVAEISPLVTDAEAIFMPACIGLDSDEPLHELQMNLGKPLFLLPTLPPSLLGIRLHEMLLRQFRRQGGIVMPGDKVTAVNCVDGRIESVQTRNHGDISLKAKHFVLATGSFFNNGLVAEFDRVYEPLMQLDLCEISERAKWTNKEFFASQPYMAFGVKTDEKLRAQKEGKAISNLYVAGAVLGGFDPLTQGCGAGVSIISALYAANEIINELSKNKTMQVEVVQWVFKMQALKAVLNALCVPLIALLQRLILCILVLSKQGQTVSVYA</sequence>
<reference evidence="8" key="1">
    <citation type="submission" date="2021-06" db="EMBL/GenBank/DDBJ databases">
        <title>Emergence of genetically related NDM-1-producing Providencia rettgeri strains in Argentina.</title>
        <authorList>
            <person name="Pasteran F."/>
            <person name="Meo A."/>
            <person name="Gomez S."/>
            <person name="Derdoy L."/>
            <person name="Albronoz E."/>
            <person name="Faccone D."/>
            <person name="Guerriero L."/>
            <person name="Archuby D."/>
            <person name="Tarzia A."/>
            <person name="Lopez M."/>
            <person name="Corso A."/>
        </authorList>
    </citation>
    <scope>NUCLEOTIDE SEQUENCE</scope>
    <source>
        <strain evidence="8">PreM15628</strain>
    </source>
</reference>
<keyword evidence="3 5" id="KW-0288">FMN</keyword>
<dbReference type="InterPro" id="IPR003953">
    <property type="entry name" value="FAD-dep_OxRdtase_2_FAD-bd"/>
</dbReference>
<comment type="catalytic activity">
    <reaction evidence="5">
        <text>a quinone + sn-glycerol 3-phosphate = dihydroxyacetone phosphate + a quinol</text>
        <dbReference type="Rhea" id="RHEA:18977"/>
        <dbReference type="ChEBI" id="CHEBI:24646"/>
        <dbReference type="ChEBI" id="CHEBI:57597"/>
        <dbReference type="ChEBI" id="CHEBI:57642"/>
        <dbReference type="ChEBI" id="CHEBI:132124"/>
        <dbReference type="EC" id="1.1.5.3"/>
    </reaction>
</comment>
<comment type="function">
    <text evidence="5">Conversion of glycerol 3-phosphate to dihydroxyacetone. Uses fumarate or nitrate as electron acceptor.</text>
</comment>
<dbReference type="InterPro" id="IPR009158">
    <property type="entry name" value="G3P_DH_GlpB_su"/>
</dbReference>
<comment type="similarity">
    <text evidence="5">Belongs to the anaerobic G-3-P dehydrogenase subunit B family.</text>
</comment>
<proteinExistence type="inferred from homology"/>
<dbReference type="NCBIfam" id="NF003719">
    <property type="entry name" value="PRK05329.1-2"/>
    <property type="match status" value="1"/>
</dbReference>
<dbReference type="NCBIfam" id="NF003721">
    <property type="entry name" value="PRK05329.1-4"/>
    <property type="match status" value="1"/>
</dbReference>
<dbReference type="PIRSF" id="PIRSF000141">
    <property type="entry name" value="Anaerobic_G3P_dh"/>
    <property type="match status" value="1"/>
</dbReference>
<dbReference type="GO" id="GO:0004368">
    <property type="term" value="F:glycerol-3-phosphate dehydrogenase (quinone) activity"/>
    <property type="evidence" value="ECO:0007669"/>
    <property type="project" value="UniProtKB-UniRule"/>
</dbReference>
<keyword evidence="6" id="KW-0472">Membrane</keyword>
<dbReference type="SUPFAM" id="SSF51905">
    <property type="entry name" value="FAD/NAD(P)-binding domain"/>
    <property type="match status" value="1"/>
</dbReference>
<dbReference type="PANTHER" id="PTHR43734:SF7">
    <property type="entry name" value="4,4'-DIAPONEUROSPORENE OXYGENASE"/>
    <property type="match status" value="1"/>
</dbReference>
<keyword evidence="6" id="KW-1133">Transmembrane helix</keyword>
<dbReference type="GO" id="GO:0009331">
    <property type="term" value="C:glycerol-3-phosphate dehydrogenase (FAD) complex"/>
    <property type="evidence" value="ECO:0007669"/>
    <property type="project" value="InterPro"/>
</dbReference>
<evidence type="ECO:0000256" key="4">
    <source>
        <dbReference type="ARBA" id="ARBA00023002"/>
    </source>
</evidence>
<comment type="pathway">
    <text evidence="5">Polyol metabolism; glycerol degradation via glycerol kinase pathway; glycerone phosphate from sn-glycerol 3-phosphate (anaerobic route): step 1/1.</text>
</comment>
<dbReference type="Pfam" id="PF00890">
    <property type="entry name" value="FAD_binding_2"/>
    <property type="match status" value="1"/>
</dbReference>
<dbReference type="AlphaFoldDB" id="A0AAJ4NGK1"/>
<evidence type="ECO:0000256" key="6">
    <source>
        <dbReference type="SAM" id="Phobius"/>
    </source>
</evidence>
<comment type="subunit">
    <text evidence="5">Composed of a catalytic GlpA/B dimer and of membrane bound GlpC.</text>
</comment>
<keyword evidence="6" id="KW-0812">Transmembrane</keyword>
<comment type="cofactor">
    <cofactor evidence="5">
        <name>FMN</name>
        <dbReference type="ChEBI" id="CHEBI:58210"/>
    </cofactor>
</comment>
<gene>
    <name evidence="5 8" type="primary">glpB</name>
    <name evidence="8" type="ORF">KOF27_16345</name>
</gene>
<organism evidence="8 9">
    <name type="scientific">Providencia rettgeri</name>
    <dbReference type="NCBI Taxonomy" id="587"/>
    <lineage>
        <taxon>Bacteria</taxon>
        <taxon>Pseudomonadati</taxon>
        <taxon>Pseudomonadota</taxon>
        <taxon>Gammaproteobacteria</taxon>
        <taxon>Enterobacterales</taxon>
        <taxon>Morganellaceae</taxon>
        <taxon>Providencia</taxon>
    </lineage>
</organism>
<dbReference type="InterPro" id="IPR036188">
    <property type="entry name" value="FAD/NAD-bd_sf"/>
</dbReference>
<evidence type="ECO:0000259" key="7">
    <source>
        <dbReference type="Pfam" id="PF00890"/>
    </source>
</evidence>
<feature type="domain" description="FAD-dependent oxidoreductase 2 FAD-binding" evidence="7">
    <location>
        <begin position="4"/>
        <end position="403"/>
    </location>
</feature>
<dbReference type="NCBIfam" id="TIGR03378">
    <property type="entry name" value="glycerol3P_GlpB"/>
    <property type="match status" value="1"/>
</dbReference>
<keyword evidence="2 5" id="KW-0285">Flavoprotein</keyword>
<comment type="similarity">
    <text evidence="1">Belongs to the carotenoid/retinoid oxidoreductase family.</text>
</comment>